<keyword evidence="1" id="KW-1133">Transmembrane helix</keyword>
<dbReference type="RefSeq" id="XP_005705220.1">
    <property type="nucleotide sequence ID" value="XM_005705163.1"/>
</dbReference>
<name>M2WXD6_GALSU</name>
<reference evidence="3" key="1">
    <citation type="journal article" date="2013" name="Science">
        <title>Gene transfer from bacteria and archaea facilitated evolution of an extremophilic eukaryote.</title>
        <authorList>
            <person name="Schonknecht G."/>
            <person name="Chen W.H."/>
            <person name="Ternes C.M."/>
            <person name="Barbier G.G."/>
            <person name="Shrestha R.P."/>
            <person name="Stanke M."/>
            <person name="Brautigam A."/>
            <person name="Baker B.J."/>
            <person name="Banfield J.F."/>
            <person name="Garavito R.M."/>
            <person name="Carr K."/>
            <person name="Wilkerson C."/>
            <person name="Rensing S.A."/>
            <person name="Gagneul D."/>
            <person name="Dickenson N.E."/>
            <person name="Oesterhelt C."/>
            <person name="Lercher M.J."/>
            <person name="Weber A.P."/>
        </authorList>
    </citation>
    <scope>NUCLEOTIDE SEQUENCE [LARGE SCALE GENOMIC DNA]</scope>
    <source>
        <strain evidence="3">074W</strain>
    </source>
</reference>
<dbReference type="KEGG" id="gsl:Gasu_39070"/>
<feature type="transmembrane region" description="Helical" evidence="1">
    <location>
        <begin position="203"/>
        <end position="225"/>
    </location>
</feature>
<keyword evidence="1" id="KW-0812">Transmembrane</keyword>
<evidence type="ECO:0000256" key="1">
    <source>
        <dbReference type="SAM" id="Phobius"/>
    </source>
</evidence>
<dbReference type="EMBL" id="KB454517">
    <property type="protein sequence ID" value="EME28700.1"/>
    <property type="molecule type" value="Genomic_DNA"/>
</dbReference>
<dbReference type="GeneID" id="17087555"/>
<organism evidence="2 3">
    <name type="scientific">Galdieria sulphuraria</name>
    <name type="common">Red alga</name>
    <dbReference type="NCBI Taxonomy" id="130081"/>
    <lineage>
        <taxon>Eukaryota</taxon>
        <taxon>Rhodophyta</taxon>
        <taxon>Bangiophyceae</taxon>
        <taxon>Galdieriales</taxon>
        <taxon>Galdieriaceae</taxon>
        <taxon>Galdieria</taxon>
    </lineage>
</organism>
<evidence type="ECO:0000313" key="2">
    <source>
        <dbReference type="EMBL" id="EME28700.1"/>
    </source>
</evidence>
<keyword evidence="3" id="KW-1185">Reference proteome</keyword>
<dbReference type="AlphaFoldDB" id="M2WXD6"/>
<sequence length="246" mass="28848">MKYVNFSENFRVKMTNIPPPPHETVALGVDHFAYEQLTVGILRDAVLEFVTIQKLWLPLEPRINEFRWALKSTLLGKPSWRVNLNRWCPFWFSFNTYELWDPNSKKPLRVLHTDETLSDLLIEHTKAPRRVFFFVEELKTQLQWKPKISYKDNMLKTNYRDRNTTNSDKKADEEKMLMTLSNWDSCSDTKCQMQWKQSPIQSLSFVTCFSYPVLVPIVLPVYTVFGVNTAGLDPLRYGATPENSQS</sequence>
<dbReference type="Proteomes" id="UP000030680">
    <property type="component" value="Unassembled WGS sequence"/>
</dbReference>
<accession>M2WXD6</accession>
<protein>
    <submittedName>
        <fullName evidence="2">Uncharacterized protein</fullName>
    </submittedName>
</protein>
<evidence type="ECO:0000313" key="3">
    <source>
        <dbReference type="Proteomes" id="UP000030680"/>
    </source>
</evidence>
<dbReference type="OrthoDB" id="7529at2759"/>
<proteinExistence type="predicted"/>
<keyword evidence="1" id="KW-0472">Membrane</keyword>
<gene>
    <name evidence="2" type="ORF">Gasu_39070</name>
</gene>
<dbReference type="Gramene" id="EME28700">
    <property type="protein sequence ID" value="EME28700"/>
    <property type="gene ID" value="Gasu_39070"/>
</dbReference>